<dbReference type="InterPro" id="IPR046111">
    <property type="entry name" value="DUF6048"/>
</dbReference>
<dbReference type="Pfam" id="PF19515">
    <property type="entry name" value="DUF6048"/>
    <property type="match status" value="1"/>
</dbReference>
<reference evidence="1 2" key="1">
    <citation type="submission" date="2016-10" db="EMBL/GenBank/DDBJ databases">
        <authorList>
            <person name="de Groot N.N."/>
        </authorList>
    </citation>
    <scope>NUCLEOTIDE SEQUENCE [LARGE SCALE GENOMIC DNA]</scope>
    <source>
        <strain evidence="1 2">DSM 19012</strain>
    </source>
</reference>
<dbReference type="STRING" id="385682.SAMN05444380_12314"/>
<proteinExistence type="predicted"/>
<evidence type="ECO:0000313" key="2">
    <source>
        <dbReference type="Proteomes" id="UP000181976"/>
    </source>
</evidence>
<protein>
    <recommendedName>
        <fullName evidence="3">Outer membrane protein beta-barrel domain-containing protein</fullName>
    </recommendedName>
</protein>
<gene>
    <name evidence="1" type="ORF">SAMN05444380_12314</name>
</gene>
<accession>A0A1I2EM87</accession>
<evidence type="ECO:0000313" key="1">
    <source>
        <dbReference type="EMBL" id="SFE93350.1"/>
    </source>
</evidence>
<evidence type="ECO:0008006" key="3">
    <source>
        <dbReference type="Google" id="ProtNLM"/>
    </source>
</evidence>
<dbReference type="EMBL" id="FONA01000023">
    <property type="protein sequence ID" value="SFE93350.1"/>
    <property type="molecule type" value="Genomic_DNA"/>
</dbReference>
<organism evidence="1 2">
    <name type="scientific">Thermophagus xiamenensis</name>
    <dbReference type="NCBI Taxonomy" id="385682"/>
    <lineage>
        <taxon>Bacteria</taxon>
        <taxon>Pseudomonadati</taxon>
        <taxon>Bacteroidota</taxon>
        <taxon>Bacteroidia</taxon>
        <taxon>Marinilabiliales</taxon>
        <taxon>Marinilabiliaceae</taxon>
        <taxon>Thermophagus</taxon>
    </lineage>
</organism>
<dbReference type="Proteomes" id="UP000181976">
    <property type="component" value="Unassembled WGS sequence"/>
</dbReference>
<dbReference type="AlphaFoldDB" id="A0A1I2EM87"/>
<sequence>MAKLPKIFSSIFISFLLIQSTVNSQNKESKNLLSRDSNPQGITLGLNLEGPIGYLFDKDKSAFSMVTHINLSSNWFFRGEAGFENLTFSDRHAEERNYQYQSNGSFLKAGLLYDFFNVDEPGNNDNIFIGLSYGFALQEHGSQSFLIKNDYWGDYQASMTNYFLQTHWLELIAGPRTEIMKNLYMGWTLNIRVKVFQDNSKALIPFSIPGYGSGDKNINLGFSYIIEYFIPWNKKRK</sequence>
<dbReference type="InParanoid" id="A0A1I2EM87"/>
<dbReference type="eggNOG" id="ENOG502Z9BE">
    <property type="taxonomic scope" value="Bacteria"/>
</dbReference>
<keyword evidence="2" id="KW-1185">Reference proteome</keyword>
<dbReference type="OrthoDB" id="1082206at2"/>
<dbReference type="RefSeq" id="WP_010528753.1">
    <property type="nucleotide sequence ID" value="NZ_AFSL01000096.1"/>
</dbReference>
<name>A0A1I2EM87_9BACT</name>